<proteinExistence type="predicted"/>
<protein>
    <submittedName>
        <fullName evidence="1">Uncharacterized protein</fullName>
    </submittedName>
</protein>
<dbReference type="EMBL" id="LR026963">
    <property type="protein sequence ID" value="VBB69225.1"/>
    <property type="molecule type" value="Genomic_DNA"/>
</dbReference>
<organism evidence="1">
    <name type="scientific">invertebrate metagenome</name>
    <dbReference type="NCBI Taxonomy" id="1711999"/>
    <lineage>
        <taxon>unclassified sequences</taxon>
        <taxon>metagenomes</taxon>
        <taxon>organismal metagenomes</taxon>
    </lineage>
</organism>
<reference evidence="1" key="1">
    <citation type="submission" date="2018-10" db="EMBL/GenBank/DDBJ databases">
        <authorList>
            <person name="Gruber-Vodicka H."/>
            <person name="Jaeckle O."/>
        </authorList>
    </citation>
    <scope>NUCLEOTIDE SEQUENCE</scope>
</reference>
<sequence>MPATTISGYNPTIDCQITLAEAPTTPSFRRSSFPPALICQCSSPQARRIRQPYPTPPHWLTQCRRMGLEAKIIFYFLEHDKDV</sequence>
<accession>A0A484H729</accession>
<evidence type="ECO:0000313" key="1">
    <source>
        <dbReference type="EMBL" id="VBB69225.1"/>
    </source>
</evidence>
<gene>
    <name evidence="1" type="ORF">RIEGSTA812A_PEG_698</name>
</gene>
<dbReference type="AlphaFoldDB" id="A0A484H729"/>
<name>A0A484H729_9ZZZZ</name>